<comment type="caution">
    <text evidence="2">The sequence shown here is derived from an EMBL/GenBank/DDBJ whole genome shotgun (WGS) entry which is preliminary data.</text>
</comment>
<gene>
    <name evidence="2" type="ORF">V1633_20035</name>
</gene>
<dbReference type="EMBL" id="JAZGQK010000016">
    <property type="protein sequence ID" value="MEE6260778.1"/>
    <property type="molecule type" value="Genomic_DNA"/>
</dbReference>
<feature type="coiled-coil region" evidence="1">
    <location>
        <begin position="19"/>
        <end position="46"/>
    </location>
</feature>
<name>A0ABU7RWB0_9ACTN</name>
<accession>A0ABU7RWB0</accession>
<evidence type="ECO:0000313" key="3">
    <source>
        <dbReference type="Proteomes" id="UP001332243"/>
    </source>
</evidence>
<reference evidence="2 3" key="1">
    <citation type="submission" date="2024-01" db="EMBL/GenBank/DDBJ databases">
        <title>Genome insights into Plantactinospora sonchi sp. nov.</title>
        <authorList>
            <person name="Wang L."/>
        </authorList>
    </citation>
    <scope>NUCLEOTIDE SEQUENCE [LARGE SCALE GENOMIC DNA]</scope>
    <source>
        <strain evidence="2 3">NEAU-QY2</strain>
    </source>
</reference>
<keyword evidence="1" id="KW-0175">Coiled coil</keyword>
<evidence type="ECO:0000313" key="2">
    <source>
        <dbReference type="EMBL" id="MEE6260778.1"/>
    </source>
</evidence>
<evidence type="ECO:0000256" key="1">
    <source>
        <dbReference type="SAM" id="Coils"/>
    </source>
</evidence>
<dbReference type="Proteomes" id="UP001332243">
    <property type="component" value="Unassembled WGS sequence"/>
</dbReference>
<proteinExistence type="predicted"/>
<protein>
    <submittedName>
        <fullName evidence="2">Uncharacterized protein</fullName>
    </submittedName>
</protein>
<dbReference type="RefSeq" id="WP_331215882.1">
    <property type="nucleotide sequence ID" value="NZ_JAZGQK010000016.1"/>
</dbReference>
<sequence>MYGVENDLEEWERRQLTRFAEARNALAQWQARLNDKIEEIEAREAAKPVPGRDDVPEGAPPAYHRVQEKIDRGELDWSVVLTGETEDDDARKVHLWLEPRLRQVREVFALAADGLPVDEAIARAEPDLTRRDGQR</sequence>
<organism evidence="2 3">
    <name type="scientific">Plantactinospora sonchi</name>
    <dbReference type="NCBI Taxonomy" id="1544735"/>
    <lineage>
        <taxon>Bacteria</taxon>
        <taxon>Bacillati</taxon>
        <taxon>Actinomycetota</taxon>
        <taxon>Actinomycetes</taxon>
        <taxon>Micromonosporales</taxon>
        <taxon>Micromonosporaceae</taxon>
        <taxon>Plantactinospora</taxon>
    </lineage>
</organism>
<keyword evidence="3" id="KW-1185">Reference proteome</keyword>